<comment type="similarity">
    <text evidence="1">Belongs to the cytochrome P450 family.</text>
</comment>
<evidence type="ECO:0000256" key="1">
    <source>
        <dbReference type="ARBA" id="ARBA00010617"/>
    </source>
</evidence>
<dbReference type="InterPro" id="IPR036396">
    <property type="entry name" value="Cyt_P450_sf"/>
</dbReference>
<dbReference type="PANTHER" id="PTHR46696:SF6">
    <property type="entry name" value="P450, PUTATIVE (EUROFUNG)-RELATED"/>
    <property type="match status" value="1"/>
</dbReference>
<protein>
    <submittedName>
        <fullName evidence="2">Unannotated protein</fullName>
    </submittedName>
</protein>
<dbReference type="GO" id="GO:0004497">
    <property type="term" value="F:monooxygenase activity"/>
    <property type="evidence" value="ECO:0007669"/>
    <property type="project" value="InterPro"/>
</dbReference>
<dbReference type="PROSITE" id="PS00086">
    <property type="entry name" value="CYTOCHROME_P450"/>
    <property type="match status" value="1"/>
</dbReference>
<dbReference type="GO" id="GO:0005506">
    <property type="term" value="F:iron ion binding"/>
    <property type="evidence" value="ECO:0007669"/>
    <property type="project" value="InterPro"/>
</dbReference>
<dbReference type="SUPFAM" id="SSF48264">
    <property type="entry name" value="Cytochrome P450"/>
    <property type="match status" value="1"/>
</dbReference>
<dbReference type="Pfam" id="PF00067">
    <property type="entry name" value="p450"/>
    <property type="match status" value="1"/>
</dbReference>
<sequence>MEIVEAFALPLPVQAITRILGFPAQDIPKLKKWSSAWVLPFSGPLSVEQEFWVAEQIVEFQHYIYATIEQKRQQPGDDVISGLINATYNGERPLSDHEIITIVDHLYIGGNETTTFAITSALWILLRQPDLYARVRDDRSLVEQFIEEALRLESPTQGLYRVVASDTEINGVAIAKGATVHIRYAAANRDERMFPDADEVDLERKNSKRHMAFSLGEHHCPGSGLSRLEQSLALNAILDRLPNLRIAPNKNDFSHMPGFVLRALNELHLEWG</sequence>
<dbReference type="AlphaFoldDB" id="A0A6J7VV50"/>
<dbReference type="InterPro" id="IPR002397">
    <property type="entry name" value="Cyt_P450_B"/>
</dbReference>
<proteinExistence type="inferred from homology"/>
<dbReference type="GO" id="GO:0016705">
    <property type="term" value="F:oxidoreductase activity, acting on paired donors, with incorporation or reduction of molecular oxygen"/>
    <property type="evidence" value="ECO:0007669"/>
    <property type="project" value="InterPro"/>
</dbReference>
<dbReference type="GO" id="GO:0020037">
    <property type="term" value="F:heme binding"/>
    <property type="evidence" value="ECO:0007669"/>
    <property type="project" value="InterPro"/>
</dbReference>
<dbReference type="Gene3D" id="1.10.630.10">
    <property type="entry name" value="Cytochrome P450"/>
    <property type="match status" value="1"/>
</dbReference>
<dbReference type="PANTHER" id="PTHR46696">
    <property type="entry name" value="P450, PUTATIVE (EUROFUNG)-RELATED"/>
    <property type="match status" value="1"/>
</dbReference>
<dbReference type="PRINTS" id="PR00359">
    <property type="entry name" value="BP450"/>
</dbReference>
<evidence type="ECO:0000313" key="2">
    <source>
        <dbReference type="EMBL" id="CAB5127344.1"/>
    </source>
</evidence>
<dbReference type="InterPro" id="IPR001128">
    <property type="entry name" value="Cyt_P450"/>
</dbReference>
<dbReference type="InterPro" id="IPR017972">
    <property type="entry name" value="Cyt_P450_CS"/>
</dbReference>
<accession>A0A6J7VV50</accession>
<name>A0A6J7VV50_9ZZZZ</name>
<reference evidence="2" key="1">
    <citation type="submission" date="2020-05" db="EMBL/GenBank/DDBJ databases">
        <authorList>
            <person name="Chiriac C."/>
            <person name="Salcher M."/>
            <person name="Ghai R."/>
            <person name="Kavagutti S V."/>
        </authorList>
    </citation>
    <scope>NUCLEOTIDE SEQUENCE</scope>
</reference>
<dbReference type="PRINTS" id="PR00385">
    <property type="entry name" value="P450"/>
</dbReference>
<dbReference type="EMBL" id="CAFBRX010000114">
    <property type="protein sequence ID" value="CAB5127344.1"/>
    <property type="molecule type" value="Genomic_DNA"/>
</dbReference>
<gene>
    <name evidence="2" type="ORF">UFOPK4422_01101</name>
</gene>
<organism evidence="2">
    <name type="scientific">freshwater metagenome</name>
    <dbReference type="NCBI Taxonomy" id="449393"/>
    <lineage>
        <taxon>unclassified sequences</taxon>
        <taxon>metagenomes</taxon>
        <taxon>ecological metagenomes</taxon>
    </lineage>
</organism>